<protein>
    <recommendedName>
        <fullName evidence="4">RxLR effector protein</fullName>
    </recommendedName>
</protein>
<evidence type="ECO:0000256" key="1">
    <source>
        <dbReference type="SAM" id="SignalP"/>
    </source>
</evidence>
<organism evidence="2 3">
    <name type="scientific">Phytophthora rubi</name>
    <dbReference type="NCBI Taxonomy" id="129364"/>
    <lineage>
        <taxon>Eukaryota</taxon>
        <taxon>Sar</taxon>
        <taxon>Stramenopiles</taxon>
        <taxon>Oomycota</taxon>
        <taxon>Peronosporomycetes</taxon>
        <taxon>Peronosporales</taxon>
        <taxon>Peronosporaceae</taxon>
        <taxon>Phytophthora</taxon>
    </lineage>
</organism>
<dbReference type="EMBL" id="QXFU01003087">
    <property type="protein sequence ID" value="KAE8978487.1"/>
    <property type="molecule type" value="Genomic_DNA"/>
</dbReference>
<evidence type="ECO:0008006" key="4">
    <source>
        <dbReference type="Google" id="ProtNLM"/>
    </source>
</evidence>
<proteinExistence type="predicted"/>
<dbReference type="Proteomes" id="UP000435112">
    <property type="component" value="Unassembled WGS sequence"/>
</dbReference>
<reference evidence="2 3" key="1">
    <citation type="submission" date="2018-09" db="EMBL/GenBank/DDBJ databases">
        <title>Genomic investigation of the strawberry pathogen Phytophthora fragariae indicates pathogenicity is determined by transcriptional variation in three key races.</title>
        <authorList>
            <person name="Adams T.M."/>
            <person name="Armitage A.D."/>
            <person name="Sobczyk M.K."/>
            <person name="Bates H.J."/>
            <person name="Dunwell J.M."/>
            <person name="Nellist C.F."/>
            <person name="Harrison R.J."/>
        </authorList>
    </citation>
    <scope>NUCLEOTIDE SEQUENCE [LARGE SCALE GENOMIC DNA]</scope>
    <source>
        <strain evidence="2 3">SCRP324</strain>
    </source>
</reference>
<sequence length="52" mass="5805">MRAVSKPIHLTISWPLIGLCCLISFSKTSSRVTSLPCSLCFRCISSTRPFRC</sequence>
<evidence type="ECO:0000313" key="3">
    <source>
        <dbReference type="Proteomes" id="UP000435112"/>
    </source>
</evidence>
<feature type="chain" id="PRO_5025680508" description="RxLR effector protein" evidence="1">
    <location>
        <begin position="31"/>
        <end position="52"/>
    </location>
</feature>
<keyword evidence="1" id="KW-0732">Signal</keyword>
<name>A0A6A3I9G2_9STRA</name>
<comment type="caution">
    <text evidence="2">The sequence shown here is derived from an EMBL/GenBank/DDBJ whole genome shotgun (WGS) entry which is preliminary data.</text>
</comment>
<dbReference type="AlphaFoldDB" id="A0A6A3I9G2"/>
<accession>A0A6A3I9G2</accession>
<feature type="signal peptide" evidence="1">
    <location>
        <begin position="1"/>
        <end position="30"/>
    </location>
</feature>
<evidence type="ECO:0000313" key="2">
    <source>
        <dbReference type="EMBL" id="KAE8978487.1"/>
    </source>
</evidence>
<gene>
    <name evidence="2" type="ORF">PR002_g24710</name>
</gene>